<keyword evidence="6 12" id="KW-0418">Kinase</keyword>
<feature type="coiled-coil region" evidence="9">
    <location>
        <begin position="553"/>
        <end position="594"/>
    </location>
</feature>
<dbReference type="EMBL" id="SNYC01000005">
    <property type="protein sequence ID" value="TDQ08682.1"/>
    <property type="molecule type" value="Genomic_DNA"/>
</dbReference>
<dbReference type="Gene3D" id="3.30.450.20">
    <property type="entry name" value="PAS domain"/>
    <property type="match status" value="1"/>
</dbReference>
<proteinExistence type="predicted"/>
<dbReference type="RefSeq" id="WP_133577031.1">
    <property type="nucleotide sequence ID" value="NZ_SNYC01000005.1"/>
</dbReference>
<feature type="repeat" description="TPR" evidence="8">
    <location>
        <begin position="283"/>
        <end position="316"/>
    </location>
</feature>
<keyword evidence="8" id="KW-0802">TPR repeat</keyword>
<evidence type="ECO:0000256" key="10">
    <source>
        <dbReference type="SAM" id="SignalP"/>
    </source>
</evidence>
<feature type="chain" id="PRO_5020668355" description="histidine kinase" evidence="10">
    <location>
        <begin position="22"/>
        <end position="793"/>
    </location>
</feature>
<dbReference type="InterPro" id="IPR036890">
    <property type="entry name" value="HATPase_C_sf"/>
</dbReference>
<dbReference type="GO" id="GO:0005524">
    <property type="term" value="F:ATP binding"/>
    <property type="evidence" value="ECO:0007669"/>
    <property type="project" value="UniProtKB-KW"/>
</dbReference>
<dbReference type="Gene3D" id="3.30.565.10">
    <property type="entry name" value="Histidine kinase-like ATPase, C-terminal domain"/>
    <property type="match status" value="1"/>
</dbReference>
<keyword evidence="9" id="KW-0175">Coiled coil</keyword>
<evidence type="ECO:0000256" key="5">
    <source>
        <dbReference type="ARBA" id="ARBA00022741"/>
    </source>
</evidence>
<dbReference type="GO" id="GO:0004673">
    <property type="term" value="F:protein histidine kinase activity"/>
    <property type="evidence" value="ECO:0007669"/>
    <property type="project" value="UniProtKB-EC"/>
</dbReference>
<evidence type="ECO:0000256" key="7">
    <source>
        <dbReference type="ARBA" id="ARBA00022840"/>
    </source>
</evidence>
<feature type="signal peptide" evidence="10">
    <location>
        <begin position="1"/>
        <end position="21"/>
    </location>
</feature>
<evidence type="ECO:0000256" key="2">
    <source>
        <dbReference type="ARBA" id="ARBA00012438"/>
    </source>
</evidence>
<dbReference type="SMART" id="SM00028">
    <property type="entry name" value="TPR"/>
    <property type="match status" value="2"/>
</dbReference>
<dbReference type="AlphaFoldDB" id="A0A4R6SWZ4"/>
<evidence type="ECO:0000313" key="12">
    <source>
        <dbReference type="EMBL" id="TDQ08682.1"/>
    </source>
</evidence>
<sequence>MKVRRLFIILWLAYFCLPARAKAQGINARNSGDAYIASAEVWKLKKDSVNANGDIRKAISEYSRQGKIREAAEAWLTLENYYAFFHGPGYGPRIAYYEQALKLFNQAHIKNRASDTRRILGNFYLQSAGDWKKKGDSVKCNSDLRSAITVFLKNGQDREAAESWLTLENCYSYFQGHGYGPRIAYYKKALALFTRAHINDRAAATLTVLGDFYKEQGRHKEALSVLNQSLAMYKKSEKIDLRRLYSVLGDVNRKLGNYDRTLEYDLLSVKAAEVAGDTSLMVGYLLNRVGTSYANIRDFKRSLNYFDKALHFARKKNELDGIIIFSRNVAMALSAVGRPAEGYRLLVEIQRTYLPKDLNNRLIIHVATIDILTSLKRLGAAKKYVDTLLRLEQQVDKADFRRAAIWHSLAKHYSATKNYSEAQVYTTKFERWSTLSKDKSALINALAIQYKLDSAKGDYVSEIKNYRRFINLRDKMYSEKKIWQIAQVDIAYQTEKKDQLLKAKETNIAMLSKQARLQAINYKQQKTTQNLAVGGAVLLAMLLGLSYNRYRLKQRVNRQLQLQQAEINEQNQSLTKLINEKDNLLEEKEWLMKEIHHRVKNNLQVVISLLNTQSSYMKDPIAYQAIRESQHRMQSISLIHQKLYQSDNLAMVNMPAYIGDLVQYLSNSFDIAGQIDFQLDISDIDLEVTKSVPLGLILNEAITNSLKYAFPDRRSGSIYITLTMVTAGHYELTVRDNGVGLSVEIDPVEVKTLGMSLMRGLSKQLSGTFSIINNNGVTIIVGFKIVSSLKTGY</sequence>
<name>A0A4R6SWZ4_9SPHI</name>
<feature type="domain" description="Histidine kinase/HSP90-like ATPase" evidence="11">
    <location>
        <begin position="689"/>
        <end position="787"/>
    </location>
</feature>
<evidence type="ECO:0000256" key="3">
    <source>
        <dbReference type="ARBA" id="ARBA00022553"/>
    </source>
</evidence>
<dbReference type="PANTHER" id="PTHR41523:SF8">
    <property type="entry name" value="ETHYLENE RESPONSE SENSOR PROTEIN"/>
    <property type="match status" value="1"/>
</dbReference>
<dbReference type="Pfam" id="PF02518">
    <property type="entry name" value="HATPase_c"/>
    <property type="match status" value="1"/>
</dbReference>
<dbReference type="SUPFAM" id="SSF48452">
    <property type="entry name" value="TPR-like"/>
    <property type="match status" value="2"/>
</dbReference>
<gene>
    <name evidence="12" type="ORF">ATK78_3198</name>
</gene>
<keyword evidence="7" id="KW-0067">ATP-binding</keyword>
<comment type="catalytic activity">
    <reaction evidence="1">
        <text>ATP + protein L-histidine = ADP + protein N-phospho-L-histidine.</text>
        <dbReference type="EC" id="2.7.13.3"/>
    </reaction>
</comment>
<dbReference type="PANTHER" id="PTHR41523">
    <property type="entry name" value="TWO-COMPONENT SYSTEM SENSOR PROTEIN"/>
    <property type="match status" value="1"/>
</dbReference>
<evidence type="ECO:0000259" key="11">
    <source>
        <dbReference type="SMART" id="SM00387"/>
    </source>
</evidence>
<evidence type="ECO:0000256" key="1">
    <source>
        <dbReference type="ARBA" id="ARBA00000085"/>
    </source>
</evidence>
<keyword evidence="4" id="KW-0808">Transferase</keyword>
<organism evidence="12 13">
    <name type="scientific">Pedobacter metabolipauper</name>
    <dbReference type="NCBI Taxonomy" id="425513"/>
    <lineage>
        <taxon>Bacteria</taxon>
        <taxon>Pseudomonadati</taxon>
        <taxon>Bacteroidota</taxon>
        <taxon>Sphingobacteriia</taxon>
        <taxon>Sphingobacteriales</taxon>
        <taxon>Sphingobacteriaceae</taxon>
        <taxon>Pedobacter</taxon>
    </lineage>
</organism>
<evidence type="ECO:0000256" key="4">
    <source>
        <dbReference type="ARBA" id="ARBA00022679"/>
    </source>
</evidence>
<dbReference type="InterPro" id="IPR003594">
    <property type="entry name" value="HATPase_dom"/>
</dbReference>
<dbReference type="InterPro" id="IPR011495">
    <property type="entry name" value="Sig_transdc_His_kin_sub2_dim/P"/>
</dbReference>
<reference evidence="12 13" key="1">
    <citation type="submission" date="2019-03" db="EMBL/GenBank/DDBJ databases">
        <title>Genomic Encyclopedia of Archaeal and Bacterial Type Strains, Phase II (KMG-II): from individual species to whole genera.</title>
        <authorList>
            <person name="Goeker M."/>
        </authorList>
    </citation>
    <scope>NUCLEOTIDE SEQUENCE [LARGE SCALE GENOMIC DNA]</scope>
    <source>
        <strain evidence="12 13">DSM 19035</strain>
    </source>
</reference>
<dbReference type="InterPro" id="IPR011990">
    <property type="entry name" value="TPR-like_helical_dom_sf"/>
</dbReference>
<dbReference type="Proteomes" id="UP000295620">
    <property type="component" value="Unassembled WGS sequence"/>
</dbReference>
<dbReference type="PROSITE" id="PS50005">
    <property type="entry name" value="TPR"/>
    <property type="match status" value="2"/>
</dbReference>
<keyword evidence="3" id="KW-0597">Phosphoprotein</keyword>
<dbReference type="Pfam" id="PF13424">
    <property type="entry name" value="TPR_12"/>
    <property type="match status" value="1"/>
</dbReference>
<evidence type="ECO:0000256" key="6">
    <source>
        <dbReference type="ARBA" id="ARBA00022777"/>
    </source>
</evidence>
<accession>A0A4R6SWZ4</accession>
<dbReference type="OrthoDB" id="1523170at2"/>
<evidence type="ECO:0000256" key="8">
    <source>
        <dbReference type="PROSITE-ProRule" id="PRU00339"/>
    </source>
</evidence>
<dbReference type="SUPFAM" id="SSF81901">
    <property type="entry name" value="HCP-like"/>
    <property type="match status" value="1"/>
</dbReference>
<evidence type="ECO:0000256" key="9">
    <source>
        <dbReference type="SAM" id="Coils"/>
    </source>
</evidence>
<keyword evidence="10" id="KW-0732">Signal</keyword>
<comment type="caution">
    <text evidence="12">The sequence shown here is derived from an EMBL/GenBank/DDBJ whole genome shotgun (WGS) entry which is preliminary data.</text>
</comment>
<dbReference type="InterPro" id="IPR019734">
    <property type="entry name" value="TPR_rpt"/>
</dbReference>
<protein>
    <recommendedName>
        <fullName evidence="2">histidine kinase</fullName>
        <ecNumber evidence="2">2.7.13.3</ecNumber>
    </recommendedName>
</protein>
<feature type="repeat" description="TPR" evidence="8">
    <location>
        <begin position="203"/>
        <end position="236"/>
    </location>
</feature>
<dbReference type="Pfam" id="PF07568">
    <property type="entry name" value="HisKA_2"/>
    <property type="match status" value="1"/>
</dbReference>
<keyword evidence="13" id="KW-1185">Reference proteome</keyword>
<evidence type="ECO:0000313" key="13">
    <source>
        <dbReference type="Proteomes" id="UP000295620"/>
    </source>
</evidence>
<dbReference type="SUPFAM" id="SSF55874">
    <property type="entry name" value="ATPase domain of HSP90 chaperone/DNA topoisomerase II/histidine kinase"/>
    <property type="match status" value="1"/>
</dbReference>
<keyword evidence="5" id="KW-0547">Nucleotide-binding</keyword>
<dbReference type="SMART" id="SM00387">
    <property type="entry name" value="HATPase_c"/>
    <property type="match status" value="1"/>
</dbReference>
<dbReference type="Gene3D" id="1.25.40.10">
    <property type="entry name" value="Tetratricopeptide repeat domain"/>
    <property type="match status" value="2"/>
</dbReference>
<dbReference type="EC" id="2.7.13.3" evidence="2"/>